<evidence type="ECO:0000313" key="3">
    <source>
        <dbReference type="Proteomes" id="UP000662747"/>
    </source>
</evidence>
<protein>
    <submittedName>
        <fullName evidence="2">Uncharacterized protein</fullName>
    </submittedName>
</protein>
<dbReference type="EMBL" id="CP071090">
    <property type="protein sequence ID" value="QSQ20338.1"/>
    <property type="molecule type" value="Genomic_DNA"/>
</dbReference>
<proteinExistence type="predicted"/>
<sequence>MTSPRPLLALAGGVLLVILASLGGVAYVTLRTRPLAERLARDVEALAQARYPRPSHVTPALPGTFGEHLAPLMDELLRVSDARLLPLMELSAESPCSDAFEGRETLSAMPARCREPLETDRELLLTALEATHAESGGLPEVMRAMASPPLPNEPSAYSAMNFLLRLAALETQLRVEQGRAAEAVDTCLDALALSRELMLGGGLEGHMVGAIGYNFMYRPCAAALDAAPQERKRTAAAQLSRLAEGFVPLSRSLREEAVKVQLTKFGTLLPAELLAGLPESARTRVSTSIEGFDPERVLDSRLAWHKTVKTFDALVKVADQPAAARRKGITAVAAWAKDELYSVDAPKAENYQQYADRAELLRVQHDALMALAEADLKRKEDGRWPERVTLRTGASFVVESTDLGEARLKPCAPELEDQSLRVTADGPPGGWVRQTP</sequence>
<dbReference type="RefSeq" id="WP_206721918.1">
    <property type="nucleotide sequence ID" value="NZ_CP071090.1"/>
</dbReference>
<dbReference type="Proteomes" id="UP000662747">
    <property type="component" value="Chromosome"/>
</dbReference>
<organism evidence="2 3">
    <name type="scientific">Pyxidicoccus parkwayensis</name>
    <dbReference type="NCBI Taxonomy" id="2813578"/>
    <lineage>
        <taxon>Bacteria</taxon>
        <taxon>Pseudomonadati</taxon>
        <taxon>Myxococcota</taxon>
        <taxon>Myxococcia</taxon>
        <taxon>Myxococcales</taxon>
        <taxon>Cystobacterineae</taxon>
        <taxon>Myxococcaceae</taxon>
        <taxon>Pyxidicoccus</taxon>
    </lineage>
</organism>
<feature type="region of interest" description="Disordered" evidence="1">
    <location>
        <begin position="417"/>
        <end position="436"/>
    </location>
</feature>
<reference evidence="2 3" key="1">
    <citation type="submission" date="2021-02" db="EMBL/GenBank/DDBJ databases">
        <title>De Novo genome assembly of isolated myxobacteria.</title>
        <authorList>
            <person name="Stevens D.C."/>
        </authorList>
    </citation>
    <scope>NUCLEOTIDE SEQUENCE [LARGE SCALE GENOMIC DNA]</scope>
    <source>
        <strain evidence="3">SCPEA02</strain>
    </source>
</reference>
<evidence type="ECO:0000313" key="2">
    <source>
        <dbReference type="EMBL" id="QSQ20338.1"/>
    </source>
</evidence>
<accession>A0ABX7NPH6</accession>
<evidence type="ECO:0000256" key="1">
    <source>
        <dbReference type="SAM" id="MobiDB-lite"/>
    </source>
</evidence>
<gene>
    <name evidence="2" type="ORF">JY651_34500</name>
</gene>
<name>A0ABX7NPH6_9BACT</name>
<keyword evidence="3" id="KW-1185">Reference proteome</keyword>